<gene>
    <name evidence="2" type="ORF">Psi01_46160</name>
</gene>
<dbReference type="AlphaFoldDB" id="A0A8J3SG72"/>
<comment type="caution">
    <text evidence="2">The sequence shown here is derived from an EMBL/GenBank/DDBJ whole genome shotgun (WGS) entry which is preliminary data.</text>
</comment>
<dbReference type="Proteomes" id="UP000619788">
    <property type="component" value="Unassembled WGS sequence"/>
</dbReference>
<feature type="region of interest" description="Disordered" evidence="1">
    <location>
        <begin position="18"/>
        <end position="38"/>
    </location>
</feature>
<name>A0A8J3SG72_9ACTN</name>
<sequence>MYPAPVAVHPAPITSASRLAVPAPTGGGRKRAGGDALRRTGWRAPYRVGGTPYGGAGHSVHNASPYRRRSFLGACRAQIITWASGWPTKENWAPRVSLWSSGCQVCIAGSPLRQ</sequence>
<reference evidence="2 3" key="1">
    <citation type="submission" date="2021-01" db="EMBL/GenBank/DDBJ databases">
        <title>Whole genome shotgun sequence of Planobispora siamensis NBRC 107568.</title>
        <authorList>
            <person name="Komaki H."/>
            <person name="Tamura T."/>
        </authorList>
    </citation>
    <scope>NUCLEOTIDE SEQUENCE [LARGE SCALE GENOMIC DNA]</scope>
    <source>
        <strain evidence="2 3">NBRC 107568</strain>
    </source>
</reference>
<keyword evidence="3" id="KW-1185">Reference proteome</keyword>
<accession>A0A8J3SG72</accession>
<evidence type="ECO:0000256" key="1">
    <source>
        <dbReference type="SAM" id="MobiDB-lite"/>
    </source>
</evidence>
<organism evidence="2 3">
    <name type="scientific">Planobispora siamensis</name>
    <dbReference type="NCBI Taxonomy" id="936338"/>
    <lineage>
        <taxon>Bacteria</taxon>
        <taxon>Bacillati</taxon>
        <taxon>Actinomycetota</taxon>
        <taxon>Actinomycetes</taxon>
        <taxon>Streptosporangiales</taxon>
        <taxon>Streptosporangiaceae</taxon>
        <taxon>Planobispora</taxon>
    </lineage>
</organism>
<evidence type="ECO:0000313" key="3">
    <source>
        <dbReference type="Proteomes" id="UP000619788"/>
    </source>
</evidence>
<dbReference type="EMBL" id="BOOJ01000036">
    <property type="protein sequence ID" value="GIH93986.1"/>
    <property type="molecule type" value="Genomic_DNA"/>
</dbReference>
<evidence type="ECO:0000313" key="2">
    <source>
        <dbReference type="EMBL" id="GIH93986.1"/>
    </source>
</evidence>
<proteinExistence type="predicted"/>
<protein>
    <submittedName>
        <fullName evidence="2">Uncharacterized protein</fullName>
    </submittedName>
</protein>